<reference evidence="4" key="1">
    <citation type="submission" date="2021-09" db="EMBL/GenBank/DDBJ databases">
        <authorList>
            <consortium name="AG Swart"/>
            <person name="Singh M."/>
            <person name="Singh A."/>
            <person name="Seah K."/>
            <person name="Emmerich C."/>
        </authorList>
    </citation>
    <scope>NUCLEOTIDE SEQUENCE</scope>
    <source>
        <strain evidence="4">ATCC30299</strain>
    </source>
</reference>
<sequence length="677" mass="78266">MRIYFFILLGIVLSQSTLLECRSEWLKIIQAAGGILDPSPSNYSKMFMYTGFNVNNLGQYDPCLELDSSKYAIIQFNPSPPIVVGLCGPKECSKYDYLHIFANLTSSDTKNDDIFEKSFGDVIQATATSNIEVIFPKEYIDHHFKEYTAGAIIMLIIVSIIILIAIIGTWIDYWLMSKTEEAKKESGKPPKVTLLMKYFLCFSVITNLKKLFTSRSQEKLGKKDTLEILNPVRVLSIGWVVFGHNGMILVTSTVLVNVNKIVDIMKSPKMIITIAGTLSVDSFFCISGVLIGYLLLLEINSGRRMNWPMLYIHRVLRIWPLMLFVLFFFWALQRHMGNGPMWYNGDLYNSQCKDYWWSNLLFINNFIPDWKGSGCLGQGWYLANDMQFYIITPPIIYLYHRYHKWIGWGILMSSVGFTVIMSGIVAHHFSLNTVVFAAVNGTNYMDFYYTKPYCRIGAYAIGILAGFIVYSYRLYKEKGIVYDPICVWIGKKLENKYVRYTIGLIGLALINFVIFIQYDTMKNPGGFALTYPNWTHDENVVFIAFHRMIWTFALMFVLLPGLLGHFSWMSWILSLDIWTPFSRLTYCVFLLQSNLIEIFYRCQRSALWFDEFLYLRDSTWFFFFCYLCAIPFVVLVEMPALQVEKLAFMSLRSKPPTDEKARSLLMVSMDKETKESS</sequence>
<feature type="transmembrane region" description="Helical" evidence="1">
    <location>
        <begin position="497"/>
        <end position="518"/>
    </location>
</feature>
<feature type="transmembrane region" description="Helical" evidence="1">
    <location>
        <begin position="270"/>
        <end position="296"/>
    </location>
</feature>
<protein>
    <recommendedName>
        <fullName evidence="3">Acyltransferase 3 domain-containing protein</fullName>
    </recommendedName>
</protein>
<gene>
    <name evidence="4" type="ORF">BSTOLATCC_MIC2785</name>
</gene>
<evidence type="ECO:0000313" key="4">
    <source>
        <dbReference type="EMBL" id="CAG9311083.1"/>
    </source>
</evidence>
<dbReference type="GO" id="GO:0016747">
    <property type="term" value="F:acyltransferase activity, transferring groups other than amino-acyl groups"/>
    <property type="evidence" value="ECO:0007669"/>
    <property type="project" value="InterPro"/>
</dbReference>
<keyword evidence="2" id="KW-0732">Signal</keyword>
<feature type="transmembrane region" description="Helical" evidence="1">
    <location>
        <begin position="316"/>
        <end position="332"/>
    </location>
</feature>
<comment type="caution">
    <text evidence="4">The sequence shown here is derived from an EMBL/GenBank/DDBJ whole genome shotgun (WGS) entry which is preliminary data.</text>
</comment>
<dbReference type="EMBL" id="CAJZBQ010000003">
    <property type="protein sequence ID" value="CAG9311083.1"/>
    <property type="molecule type" value="Genomic_DNA"/>
</dbReference>
<feature type="signal peptide" evidence="2">
    <location>
        <begin position="1"/>
        <end position="16"/>
    </location>
</feature>
<dbReference type="PANTHER" id="PTHR11161:SF0">
    <property type="entry name" value="O-ACYLTRANSFERASE LIKE PROTEIN"/>
    <property type="match status" value="1"/>
</dbReference>
<keyword evidence="1" id="KW-1133">Transmembrane helix</keyword>
<keyword evidence="5" id="KW-1185">Reference proteome</keyword>
<dbReference type="Proteomes" id="UP001162131">
    <property type="component" value="Unassembled WGS sequence"/>
</dbReference>
<feature type="transmembrane region" description="Helical" evidence="1">
    <location>
        <begin position="620"/>
        <end position="641"/>
    </location>
</feature>
<feature type="transmembrane region" description="Helical" evidence="1">
    <location>
        <begin position="405"/>
        <end position="426"/>
    </location>
</feature>
<evidence type="ECO:0000256" key="1">
    <source>
        <dbReference type="SAM" id="Phobius"/>
    </source>
</evidence>
<feature type="transmembrane region" description="Helical" evidence="1">
    <location>
        <begin position="192"/>
        <end position="212"/>
    </location>
</feature>
<dbReference type="InterPro" id="IPR002656">
    <property type="entry name" value="Acyl_transf_3_dom"/>
</dbReference>
<feature type="transmembrane region" description="Helical" evidence="1">
    <location>
        <begin position="456"/>
        <end position="475"/>
    </location>
</feature>
<evidence type="ECO:0000259" key="3">
    <source>
        <dbReference type="Pfam" id="PF01757"/>
    </source>
</evidence>
<dbReference type="PANTHER" id="PTHR11161">
    <property type="entry name" value="O-ACYLTRANSFERASE"/>
    <property type="match status" value="1"/>
</dbReference>
<dbReference type="AlphaFoldDB" id="A0AAU9IFW2"/>
<organism evidence="4 5">
    <name type="scientific">Blepharisma stoltei</name>
    <dbReference type="NCBI Taxonomy" id="1481888"/>
    <lineage>
        <taxon>Eukaryota</taxon>
        <taxon>Sar</taxon>
        <taxon>Alveolata</taxon>
        <taxon>Ciliophora</taxon>
        <taxon>Postciliodesmatophora</taxon>
        <taxon>Heterotrichea</taxon>
        <taxon>Heterotrichida</taxon>
        <taxon>Blepharismidae</taxon>
        <taxon>Blepharisma</taxon>
    </lineage>
</organism>
<feature type="domain" description="Acyltransferase 3" evidence="3">
    <location>
        <begin position="232"/>
        <end position="636"/>
    </location>
</feature>
<feature type="transmembrane region" description="Helical" evidence="1">
    <location>
        <begin position="548"/>
        <end position="569"/>
    </location>
</feature>
<keyword evidence="1" id="KW-0812">Transmembrane</keyword>
<dbReference type="InterPro" id="IPR052728">
    <property type="entry name" value="O2_lipid_transport_reg"/>
</dbReference>
<proteinExistence type="predicted"/>
<evidence type="ECO:0000313" key="5">
    <source>
        <dbReference type="Proteomes" id="UP001162131"/>
    </source>
</evidence>
<keyword evidence="1" id="KW-0472">Membrane</keyword>
<dbReference type="Pfam" id="PF01757">
    <property type="entry name" value="Acyl_transf_3"/>
    <property type="match status" value="1"/>
</dbReference>
<accession>A0AAU9IFW2</accession>
<feature type="transmembrane region" description="Helical" evidence="1">
    <location>
        <begin position="232"/>
        <end position="258"/>
    </location>
</feature>
<name>A0AAU9IFW2_9CILI</name>
<evidence type="ECO:0000256" key="2">
    <source>
        <dbReference type="SAM" id="SignalP"/>
    </source>
</evidence>
<feature type="chain" id="PRO_5043482398" description="Acyltransferase 3 domain-containing protein" evidence="2">
    <location>
        <begin position="17"/>
        <end position="677"/>
    </location>
</feature>
<feature type="transmembrane region" description="Helical" evidence="1">
    <location>
        <begin position="147"/>
        <end position="171"/>
    </location>
</feature>